<dbReference type="PATRIC" id="fig|348824.6.peg.651"/>
<reference evidence="1" key="1">
    <citation type="submission" date="2013-11" db="EMBL/GenBank/DDBJ databases">
        <title>Draft genome sequence of the broad-host-range Rhizobium sp. LPU83 strain, a member of the low-genetic diversity Oregon-like Rhizobium sp. group.</title>
        <authorList>
            <person name="Wibberg D."/>
            <person name="Puehler A."/>
            <person name="Schlueter A."/>
        </authorList>
    </citation>
    <scope>NUCLEOTIDE SEQUENCE [LARGE SCALE GENOMIC DNA]</scope>
    <source>
        <strain evidence="1">LPU83</strain>
    </source>
</reference>
<proteinExistence type="predicted"/>
<dbReference type="AlphaFoldDB" id="W6RC66"/>
<dbReference type="Proteomes" id="UP000019443">
    <property type="component" value="Chromosome"/>
</dbReference>
<gene>
    <name evidence="1" type="ORF">LPU83_0606</name>
</gene>
<dbReference type="HOGENOM" id="CLU_3157097_0_0_5"/>
<protein>
    <submittedName>
        <fullName evidence="1">Uncharacterized protein</fullName>
    </submittedName>
</protein>
<evidence type="ECO:0000313" key="2">
    <source>
        <dbReference type="Proteomes" id="UP000019443"/>
    </source>
</evidence>
<dbReference type="EMBL" id="HG916852">
    <property type="protein sequence ID" value="CDM56288.1"/>
    <property type="molecule type" value="Genomic_DNA"/>
</dbReference>
<organism evidence="1 2">
    <name type="scientific">Rhizobium favelukesii</name>
    <dbReference type="NCBI Taxonomy" id="348824"/>
    <lineage>
        <taxon>Bacteria</taxon>
        <taxon>Pseudomonadati</taxon>
        <taxon>Pseudomonadota</taxon>
        <taxon>Alphaproteobacteria</taxon>
        <taxon>Hyphomicrobiales</taxon>
        <taxon>Rhizobiaceae</taxon>
        <taxon>Rhizobium/Agrobacterium group</taxon>
        <taxon>Rhizobium</taxon>
    </lineage>
</organism>
<evidence type="ECO:0000313" key="1">
    <source>
        <dbReference type="EMBL" id="CDM56288.1"/>
    </source>
</evidence>
<accession>W6RC66</accession>
<dbReference type="eggNOG" id="ENOG50313DY">
    <property type="taxonomic scope" value="Bacteria"/>
</dbReference>
<name>W6RC66_9HYPH</name>
<keyword evidence="2" id="KW-1185">Reference proteome</keyword>
<sequence>MGLSPQEVMGLSIFEYLAALDAVCEESEGDKKLSATEKDELWEWLSSG</sequence>
<dbReference type="RefSeq" id="WP_157997329.1">
    <property type="nucleotide sequence ID" value="NZ_ATTO01000085.1"/>
</dbReference>
<dbReference type="KEGG" id="rhl:LPU83_0606"/>